<evidence type="ECO:0000256" key="4">
    <source>
        <dbReference type="PROSITE-ProRule" id="PRU00433"/>
    </source>
</evidence>
<dbReference type="PANTHER" id="PTHR35008">
    <property type="entry name" value="BLL4482 PROTEIN-RELATED"/>
    <property type="match status" value="1"/>
</dbReference>
<dbReference type="PANTHER" id="PTHR35008:SF4">
    <property type="entry name" value="BLL4482 PROTEIN"/>
    <property type="match status" value="1"/>
</dbReference>
<keyword evidence="8" id="KW-1185">Reference proteome</keyword>
<feature type="signal peptide" evidence="5">
    <location>
        <begin position="1"/>
        <end position="20"/>
    </location>
</feature>
<evidence type="ECO:0000256" key="5">
    <source>
        <dbReference type="SAM" id="SignalP"/>
    </source>
</evidence>
<dbReference type="InterPro" id="IPR036909">
    <property type="entry name" value="Cyt_c-like_dom_sf"/>
</dbReference>
<evidence type="ECO:0000256" key="3">
    <source>
        <dbReference type="ARBA" id="ARBA00023004"/>
    </source>
</evidence>
<keyword evidence="5" id="KW-0732">Signal</keyword>
<evidence type="ECO:0000313" key="7">
    <source>
        <dbReference type="EMBL" id="MFG6468558.1"/>
    </source>
</evidence>
<dbReference type="SUPFAM" id="SSF46626">
    <property type="entry name" value="Cytochrome c"/>
    <property type="match status" value="3"/>
</dbReference>
<dbReference type="InterPro" id="IPR014353">
    <property type="entry name" value="Membr-bd_ADH_cyt_c"/>
</dbReference>
<evidence type="ECO:0000313" key="8">
    <source>
        <dbReference type="Proteomes" id="UP001606303"/>
    </source>
</evidence>
<reference evidence="7 8" key="1">
    <citation type="submission" date="2024-08" db="EMBL/GenBank/DDBJ databases">
        <authorList>
            <person name="Lu H."/>
        </authorList>
    </citation>
    <scope>NUCLEOTIDE SEQUENCE [LARGE SCALE GENOMIC DNA]</scope>
    <source>
        <strain evidence="7 8">BYS87W</strain>
    </source>
</reference>
<feature type="domain" description="Cytochrome c" evidence="6">
    <location>
        <begin position="46"/>
        <end position="148"/>
    </location>
</feature>
<organism evidence="7 8">
    <name type="scientific">Pelomonas baiyunensis</name>
    <dbReference type="NCBI Taxonomy" id="3299026"/>
    <lineage>
        <taxon>Bacteria</taxon>
        <taxon>Pseudomonadati</taxon>
        <taxon>Pseudomonadota</taxon>
        <taxon>Betaproteobacteria</taxon>
        <taxon>Burkholderiales</taxon>
        <taxon>Sphaerotilaceae</taxon>
        <taxon>Roseateles</taxon>
    </lineage>
</organism>
<dbReference type="Proteomes" id="UP001606303">
    <property type="component" value="Unassembled WGS sequence"/>
</dbReference>
<comment type="caution">
    <text evidence="7">The sequence shown here is derived from an EMBL/GenBank/DDBJ whole genome shotgun (WGS) entry which is preliminary data.</text>
</comment>
<feature type="domain" description="Cytochrome c" evidence="6">
    <location>
        <begin position="190"/>
        <end position="300"/>
    </location>
</feature>
<dbReference type="PROSITE" id="PS51257">
    <property type="entry name" value="PROKAR_LIPOPROTEIN"/>
    <property type="match status" value="1"/>
</dbReference>
<dbReference type="PIRSF" id="PIRSF000018">
    <property type="entry name" value="Mb_ADH_cyt_c"/>
    <property type="match status" value="1"/>
</dbReference>
<keyword evidence="2 4" id="KW-0479">Metal-binding</keyword>
<dbReference type="InterPro" id="IPR009056">
    <property type="entry name" value="Cyt_c-like_dom"/>
</dbReference>
<keyword evidence="3 4" id="KW-0408">Iron</keyword>
<feature type="chain" id="PRO_5045380682" evidence="5">
    <location>
        <begin position="21"/>
        <end position="433"/>
    </location>
</feature>
<dbReference type="EMBL" id="JBIGIB010000005">
    <property type="protein sequence ID" value="MFG6468558.1"/>
    <property type="molecule type" value="Genomic_DNA"/>
</dbReference>
<gene>
    <name evidence="7" type="ORF">ACG01O_18190</name>
</gene>
<evidence type="ECO:0000256" key="1">
    <source>
        <dbReference type="ARBA" id="ARBA00022617"/>
    </source>
</evidence>
<keyword evidence="1 4" id="KW-0349">Heme</keyword>
<sequence length="433" mass="45111">MKTLLRLLLACALATVLGCAALLTWQRHPLGAPAAGGAAAAPPSAEQVARGAYLAAVGNCAGCHTARGGSRLAGGRAIPTPFGTVFSSNLTPDATGLAGWTPDDFWRALHFGLGADQRLLVPAHPLTNTTLVTRDDADALFAWLSTQPAVAAPRQPHELRWPYGTALAQAAWRALNFRPGVYEADPTRDATWNRGAYLTQGLAHCSACHAARNALGGDQGPADFRGGLLAGLGWTAPSLHDPAEGGVQRWPDATLQRWLRTGHAGPHSAVGPMAEVVLGSTSALNERDLAAMSAYLRQLPEHTVARGPATRPDPRRRDRGAALYREHCASCHGAEGQGRSDEAGAMAYPALAGSRMVALADATNLIRLIERGGFGPATAGHPQPYGMPPFAGVLDIDDLAALASHVRHSFGGGASELDAVDVVRLKSTAAGPR</sequence>
<name>A0ABW7H2Z7_9BURK</name>
<proteinExistence type="predicted"/>
<dbReference type="PROSITE" id="PS51007">
    <property type="entry name" value="CYTC"/>
    <property type="match status" value="3"/>
</dbReference>
<dbReference type="InterPro" id="IPR051459">
    <property type="entry name" value="Cytochrome_c-type_DH"/>
</dbReference>
<accession>A0ABW7H2Z7</accession>
<feature type="domain" description="Cytochrome c" evidence="6">
    <location>
        <begin position="315"/>
        <end position="410"/>
    </location>
</feature>
<dbReference type="RefSeq" id="WP_394386818.1">
    <property type="nucleotide sequence ID" value="NZ_JBIGIB010000005.1"/>
</dbReference>
<evidence type="ECO:0000256" key="2">
    <source>
        <dbReference type="ARBA" id="ARBA00022723"/>
    </source>
</evidence>
<dbReference type="Gene3D" id="1.10.760.10">
    <property type="entry name" value="Cytochrome c-like domain"/>
    <property type="match status" value="3"/>
</dbReference>
<evidence type="ECO:0000259" key="6">
    <source>
        <dbReference type="PROSITE" id="PS51007"/>
    </source>
</evidence>
<dbReference type="Pfam" id="PF00034">
    <property type="entry name" value="Cytochrom_C"/>
    <property type="match status" value="2"/>
</dbReference>
<protein>
    <submittedName>
        <fullName evidence="7">C-type cytochrome</fullName>
    </submittedName>
</protein>